<keyword evidence="3" id="KW-1185">Reference proteome</keyword>
<feature type="region of interest" description="Disordered" evidence="1">
    <location>
        <begin position="81"/>
        <end position="100"/>
    </location>
</feature>
<evidence type="ECO:0000313" key="2">
    <source>
        <dbReference type="EMBL" id="KAE8243697.1"/>
    </source>
</evidence>
<evidence type="ECO:0000256" key="1">
    <source>
        <dbReference type="SAM" id="MobiDB-lite"/>
    </source>
</evidence>
<protein>
    <submittedName>
        <fullName evidence="2">Uncharacterized protein</fullName>
    </submittedName>
</protein>
<accession>A0A177T8S7</accession>
<proteinExistence type="predicted"/>
<dbReference type="Proteomes" id="UP000077521">
    <property type="component" value="Unassembled WGS sequence"/>
</dbReference>
<dbReference type="EMBL" id="LWDF02000759">
    <property type="protein sequence ID" value="KAE8243697.1"/>
    <property type="molecule type" value="Genomic_DNA"/>
</dbReference>
<comment type="caution">
    <text evidence="2">The sequence shown here is derived from an EMBL/GenBank/DDBJ whole genome shotgun (WGS) entry which is preliminary data.</text>
</comment>
<sequence length="267" mass="29035">MIDLLHIFSLQRQSKVHTAHGGQPNAARDFEHSKLEVRFRNGGMFSQHVHALSSQTIALPSHFDGGHGHSKMAGFLKHAPMVSTGSESDDEDEDSGDGTRIALTPAQQTHLDAVNELLRNPLLCGRRWKELGSVLGSVSFLPIMMLAKSLKTSLKLRKFKAPEWQYLIALLRGLRLVAAEGQLPFTAADQQIVDAITFAARGVFPCVLWQALAVADGLGRHSTDGTYCDVLLMRPASVHPSLGTEEPSSVQTHVSSASLTAQFVIII</sequence>
<evidence type="ECO:0000313" key="3">
    <source>
        <dbReference type="Proteomes" id="UP000077521"/>
    </source>
</evidence>
<organism evidence="2 3">
    <name type="scientific">Tilletia indica</name>
    <dbReference type="NCBI Taxonomy" id="43049"/>
    <lineage>
        <taxon>Eukaryota</taxon>
        <taxon>Fungi</taxon>
        <taxon>Dikarya</taxon>
        <taxon>Basidiomycota</taxon>
        <taxon>Ustilaginomycotina</taxon>
        <taxon>Exobasidiomycetes</taxon>
        <taxon>Tilletiales</taxon>
        <taxon>Tilletiaceae</taxon>
        <taxon>Tilletia</taxon>
    </lineage>
</organism>
<reference evidence="2" key="1">
    <citation type="submission" date="2016-04" db="EMBL/GenBank/DDBJ databases">
        <authorList>
            <person name="Nguyen H.D."/>
            <person name="Samba Siva P."/>
            <person name="Cullis J."/>
            <person name="Levesque C.A."/>
            <person name="Hambleton S."/>
        </authorList>
    </citation>
    <scope>NUCLEOTIDE SEQUENCE</scope>
    <source>
        <strain evidence="2">DAOMC 236416</strain>
    </source>
</reference>
<gene>
    <name evidence="2" type="ORF">A4X13_0g6986</name>
</gene>
<name>A0A177T8S7_9BASI</name>
<reference evidence="2" key="2">
    <citation type="journal article" date="2019" name="IMA Fungus">
        <title>Genome sequencing and comparison of five Tilletia species to identify candidate genes for the detection of regulated species infecting wheat.</title>
        <authorList>
            <person name="Nguyen H.D.T."/>
            <person name="Sultana T."/>
            <person name="Kesanakurti P."/>
            <person name="Hambleton S."/>
        </authorList>
    </citation>
    <scope>NUCLEOTIDE SEQUENCE</scope>
    <source>
        <strain evidence="2">DAOMC 236416</strain>
    </source>
</reference>
<dbReference type="AlphaFoldDB" id="A0A177T8S7"/>
<feature type="compositionally biased region" description="Acidic residues" evidence="1">
    <location>
        <begin position="87"/>
        <end position="96"/>
    </location>
</feature>